<organism evidence="1 2">
    <name type="scientific">Leptospira kirschneri str. H1</name>
    <dbReference type="NCBI Taxonomy" id="1049966"/>
    <lineage>
        <taxon>Bacteria</taxon>
        <taxon>Pseudomonadati</taxon>
        <taxon>Spirochaetota</taxon>
        <taxon>Spirochaetia</taxon>
        <taxon>Leptospirales</taxon>
        <taxon>Leptospiraceae</taxon>
        <taxon>Leptospira</taxon>
    </lineage>
</organism>
<dbReference type="EMBL" id="AHMY02000022">
    <property type="protein sequence ID" value="EKO16748.1"/>
    <property type="molecule type" value="Genomic_DNA"/>
</dbReference>
<gene>
    <name evidence="1" type="ORF">LEP1GSC081_2566</name>
</gene>
<protein>
    <submittedName>
        <fullName evidence="1">Uncharacterized protein</fullName>
    </submittedName>
</protein>
<sequence>MNVGVLTFRKMFLLYRIHVNLEIRSRSRLELLKKSISTNDFIHSFNEKTEEINFSKTLLLNSRIILKNNNIFIV</sequence>
<comment type="caution">
    <text evidence="1">The sequence shown here is derived from an EMBL/GenBank/DDBJ whole genome shotgun (WGS) entry which is preliminary data.</text>
</comment>
<reference evidence="1 2" key="1">
    <citation type="submission" date="2012-10" db="EMBL/GenBank/DDBJ databases">
        <authorList>
            <person name="Harkins D.M."/>
            <person name="Durkin A.S."/>
            <person name="Brinkac L.M."/>
            <person name="Selengut J.D."/>
            <person name="Sanka R."/>
            <person name="DePew J."/>
            <person name="Purushe J."/>
            <person name="Peacock S.J."/>
            <person name="Thaipadungpanit J."/>
            <person name="Wuthiekanun V.W."/>
            <person name="Day N.P."/>
            <person name="Vinetz J.M."/>
            <person name="Sutton G.G."/>
            <person name="Nelson W.C."/>
            <person name="Fouts D.E."/>
        </authorList>
    </citation>
    <scope>NUCLEOTIDE SEQUENCE [LARGE SCALE GENOMIC DNA]</scope>
    <source>
        <strain evidence="1 2">H1</strain>
    </source>
</reference>
<evidence type="ECO:0000313" key="2">
    <source>
        <dbReference type="Proteomes" id="UP000006253"/>
    </source>
</evidence>
<accession>A0A0E2BHJ3</accession>
<dbReference type="AlphaFoldDB" id="A0A0E2BHJ3"/>
<evidence type="ECO:0000313" key="1">
    <source>
        <dbReference type="EMBL" id="EKO16748.1"/>
    </source>
</evidence>
<proteinExistence type="predicted"/>
<dbReference type="Proteomes" id="UP000006253">
    <property type="component" value="Unassembled WGS sequence"/>
</dbReference>
<name>A0A0E2BHJ3_9LEPT</name>